<evidence type="ECO:0000256" key="2">
    <source>
        <dbReference type="PROSITE-ProRule" id="PRU00117"/>
    </source>
</evidence>
<organism evidence="5 6">
    <name type="scientific">Bugula neritina</name>
    <name type="common">Brown bryozoan</name>
    <name type="synonym">Sertularia neritina</name>
    <dbReference type="NCBI Taxonomy" id="10212"/>
    <lineage>
        <taxon>Eukaryota</taxon>
        <taxon>Metazoa</taxon>
        <taxon>Spiralia</taxon>
        <taxon>Lophotrochozoa</taxon>
        <taxon>Bryozoa</taxon>
        <taxon>Gymnolaemata</taxon>
        <taxon>Cheilostomatida</taxon>
        <taxon>Flustrina</taxon>
        <taxon>Buguloidea</taxon>
        <taxon>Bugulidae</taxon>
        <taxon>Bugula</taxon>
    </lineage>
</organism>
<evidence type="ECO:0000313" key="6">
    <source>
        <dbReference type="Proteomes" id="UP000593567"/>
    </source>
</evidence>
<dbReference type="CDD" id="cd22421">
    <property type="entry name" value="KH-I_BICC1_rpt2"/>
    <property type="match status" value="1"/>
</dbReference>
<name>A0A7J7JHJ1_BUGNE</name>
<dbReference type="CDD" id="cd22420">
    <property type="entry name" value="KH-I_BICC1_rpt1"/>
    <property type="match status" value="1"/>
</dbReference>
<dbReference type="OrthoDB" id="271862at2759"/>
<dbReference type="GO" id="GO:0005737">
    <property type="term" value="C:cytoplasm"/>
    <property type="evidence" value="ECO:0007669"/>
    <property type="project" value="TreeGrafter"/>
</dbReference>
<dbReference type="InterPro" id="IPR047554">
    <property type="entry name" value="BICC1_KH-I_rpt2"/>
</dbReference>
<evidence type="ECO:0000259" key="4">
    <source>
        <dbReference type="SMART" id="SM00322"/>
    </source>
</evidence>
<evidence type="ECO:0000256" key="1">
    <source>
        <dbReference type="ARBA" id="ARBA00022737"/>
    </source>
</evidence>
<dbReference type="Pfam" id="PF00013">
    <property type="entry name" value="KH_1"/>
    <property type="match status" value="1"/>
</dbReference>
<dbReference type="AlphaFoldDB" id="A0A7J7JHJ1"/>
<dbReference type="GO" id="GO:0003723">
    <property type="term" value="F:RNA binding"/>
    <property type="evidence" value="ECO:0007669"/>
    <property type="project" value="UniProtKB-UniRule"/>
</dbReference>
<dbReference type="Pfam" id="PF24234">
    <property type="entry name" value="KH_BICC1_1st"/>
    <property type="match status" value="1"/>
</dbReference>
<keyword evidence="2" id="KW-0694">RNA-binding</keyword>
<keyword evidence="1" id="KW-0677">Repeat</keyword>
<dbReference type="SMART" id="SM00322">
    <property type="entry name" value="KH"/>
    <property type="match status" value="1"/>
</dbReference>
<proteinExistence type="predicted"/>
<evidence type="ECO:0000313" key="5">
    <source>
        <dbReference type="EMBL" id="KAF6025730.1"/>
    </source>
</evidence>
<gene>
    <name evidence="5" type="ORF">EB796_015981</name>
</gene>
<sequence length="341" mass="37929">MSSSQFLSTNAVHTQSDRNLKFEHNATTAISTGTAIRHSQIQSDDPIAVKMKLDASQSAADSQAQDHSVVIEENSQSPSSMTPLSDQQDNENGQNHCEYEERFRVDRRKLEQMLHGNGNGPTTEAEDFFLEVMDTTNTQITWPSKLKIGAKSKKDPHIKVSGEPTNVKKAKEKIMAVLDTKSNRVTLKMDVSHTEHSHVIGKGGNNIKRVMDDTGCHIHFPDSNRNNQSDKSNQVSIAGQPFGVECARRRIRELLPISFTFEIPLSGLMHIQLDQASPVISRIQQQYGVMVSFKQRPRSIIVVVRGTVINAKSLKEATVLLMEHLTGNIGVSWTFGLAYLL</sequence>
<dbReference type="InterPro" id="IPR036612">
    <property type="entry name" value="KH_dom_type_1_sf"/>
</dbReference>
<dbReference type="InterPro" id="IPR047549">
    <property type="entry name" value="BICC1_KH-I_rpt1"/>
</dbReference>
<dbReference type="PANTHER" id="PTHR10627">
    <property type="entry name" value="SCP160"/>
    <property type="match status" value="1"/>
</dbReference>
<feature type="domain" description="K Homology" evidence="4">
    <location>
        <begin position="183"/>
        <end position="256"/>
    </location>
</feature>
<feature type="compositionally biased region" description="Low complexity" evidence="3">
    <location>
        <begin position="54"/>
        <end position="66"/>
    </location>
</feature>
<accession>A0A7J7JHJ1</accession>
<dbReference type="SUPFAM" id="SSF54791">
    <property type="entry name" value="Eukaryotic type KH-domain (KH-domain type I)"/>
    <property type="match status" value="1"/>
</dbReference>
<dbReference type="Gene3D" id="3.30.1370.10">
    <property type="entry name" value="K Homology domain, type 1"/>
    <property type="match status" value="2"/>
</dbReference>
<dbReference type="Pfam" id="PF22985">
    <property type="entry name" value="KH_BICC1"/>
    <property type="match status" value="1"/>
</dbReference>
<dbReference type="EMBL" id="VXIV02002437">
    <property type="protein sequence ID" value="KAF6025730.1"/>
    <property type="molecule type" value="Genomic_DNA"/>
</dbReference>
<dbReference type="Proteomes" id="UP000593567">
    <property type="component" value="Unassembled WGS sequence"/>
</dbReference>
<dbReference type="InterPro" id="IPR004088">
    <property type="entry name" value="KH_dom_type_1"/>
</dbReference>
<dbReference type="InterPro" id="IPR054727">
    <property type="entry name" value="BICC1_KH"/>
</dbReference>
<dbReference type="InterPro" id="IPR004087">
    <property type="entry name" value="KH_dom"/>
</dbReference>
<keyword evidence="6" id="KW-1185">Reference proteome</keyword>
<evidence type="ECO:0000256" key="3">
    <source>
        <dbReference type="SAM" id="MobiDB-lite"/>
    </source>
</evidence>
<feature type="compositionally biased region" description="Polar residues" evidence="3">
    <location>
        <begin position="73"/>
        <end position="93"/>
    </location>
</feature>
<protein>
    <submittedName>
        <fullName evidence="5">BICC1</fullName>
    </submittedName>
</protein>
<comment type="caution">
    <text evidence="5">The sequence shown here is derived from an EMBL/GenBank/DDBJ whole genome shotgun (WGS) entry which is preliminary data.</text>
</comment>
<dbReference type="PROSITE" id="PS50084">
    <property type="entry name" value="KH_TYPE_1"/>
    <property type="match status" value="1"/>
</dbReference>
<reference evidence="5" key="1">
    <citation type="submission" date="2020-06" db="EMBL/GenBank/DDBJ databases">
        <title>Draft genome of Bugula neritina, a colonial animal packing powerful symbionts and potential medicines.</title>
        <authorList>
            <person name="Rayko M."/>
        </authorList>
    </citation>
    <scope>NUCLEOTIDE SEQUENCE [LARGE SCALE GENOMIC DNA]</scope>
    <source>
        <strain evidence="5">Kwan_BN1</strain>
    </source>
</reference>
<feature type="region of interest" description="Disordered" evidence="3">
    <location>
        <begin position="53"/>
        <end position="93"/>
    </location>
</feature>
<dbReference type="PANTHER" id="PTHR10627:SF69">
    <property type="entry name" value="PROTEIN BICAUDAL C"/>
    <property type="match status" value="1"/>
</dbReference>